<comment type="caution">
    <text evidence="5">The sequence shown here is derived from an EMBL/GenBank/DDBJ whole genome shotgun (WGS) entry which is preliminary data.</text>
</comment>
<reference evidence="5 6" key="1">
    <citation type="submission" date="2022-12" db="EMBL/GenBank/DDBJ databases">
        <title>Chromosome-level genome of Tegillarca granosa.</title>
        <authorList>
            <person name="Kim J."/>
        </authorList>
    </citation>
    <scope>NUCLEOTIDE SEQUENCE [LARGE SCALE GENOMIC DNA]</scope>
    <source>
        <strain evidence="5">Teg-2019</strain>
        <tissue evidence="5">Adductor muscle</tissue>
    </source>
</reference>
<proteinExistence type="inferred from homology"/>
<sequence length="140" mass="14997">MTVMVWIHGGSFLFGQGMLYDGSYLALSGNVIVVTINYRLNIFGFLATGDDASVGNYGLWDQLEAIKWVRSNIFAFGGNPSSITIFGESAGSLSIGLHVLYPSDDLFQRAIMESGSGNSFLSYTKDGPSAAKLAGRIVIL</sequence>
<dbReference type="PANTHER" id="PTHR43903">
    <property type="entry name" value="NEUROLIGIN"/>
    <property type="match status" value="1"/>
</dbReference>
<dbReference type="EMBL" id="JARBDR010000214">
    <property type="protein sequence ID" value="KAJ8318393.1"/>
    <property type="molecule type" value="Genomic_DNA"/>
</dbReference>
<dbReference type="EC" id="3.1.1.-" evidence="3"/>
<accession>A0ABQ9FMA3</accession>
<dbReference type="InterPro" id="IPR029058">
    <property type="entry name" value="AB_hydrolase_fold"/>
</dbReference>
<dbReference type="PROSITE" id="PS00122">
    <property type="entry name" value="CARBOXYLESTERASE_B_1"/>
    <property type="match status" value="1"/>
</dbReference>
<dbReference type="Proteomes" id="UP001217089">
    <property type="component" value="Unassembled WGS sequence"/>
</dbReference>
<dbReference type="InterPro" id="IPR051093">
    <property type="entry name" value="Neuroligin/BSAL"/>
</dbReference>
<dbReference type="SUPFAM" id="SSF53474">
    <property type="entry name" value="alpha/beta-Hydrolases"/>
    <property type="match status" value="1"/>
</dbReference>
<evidence type="ECO:0000313" key="5">
    <source>
        <dbReference type="EMBL" id="KAJ8318393.1"/>
    </source>
</evidence>
<evidence type="ECO:0000256" key="3">
    <source>
        <dbReference type="RuleBase" id="RU361235"/>
    </source>
</evidence>
<keyword evidence="6" id="KW-1185">Reference proteome</keyword>
<evidence type="ECO:0000313" key="6">
    <source>
        <dbReference type="Proteomes" id="UP001217089"/>
    </source>
</evidence>
<name>A0ABQ9FMA3_TEGGR</name>
<evidence type="ECO:0000256" key="1">
    <source>
        <dbReference type="ARBA" id="ARBA00005964"/>
    </source>
</evidence>
<dbReference type="Pfam" id="PF00135">
    <property type="entry name" value="COesterase"/>
    <property type="match status" value="1"/>
</dbReference>
<dbReference type="Gene3D" id="3.40.50.1820">
    <property type="entry name" value="alpha/beta hydrolase"/>
    <property type="match status" value="1"/>
</dbReference>
<keyword evidence="2 3" id="KW-0378">Hydrolase</keyword>
<feature type="domain" description="Carboxylesterase type B" evidence="4">
    <location>
        <begin position="2"/>
        <end position="127"/>
    </location>
</feature>
<dbReference type="InterPro" id="IPR002018">
    <property type="entry name" value="CarbesteraseB"/>
</dbReference>
<gene>
    <name evidence="5" type="ORF">KUTeg_003484</name>
</gene>
<evidence type="ECO:0000259" key="4">
    <source>
        <dbReference type="Pfam" id="PF00135"/>
    </source>
</evidence>
<dbReference type="InterPro" id="IPR019826">
    <property type="entry name" value="Carboxylesterase_B_AS"/>
</dbReference>
<protein>
    <recommendedName>
        <fullName evidence="3">Carboxylic ester hydrolase</fullName>
        <ecNumber evidence="3">3.1.1.-</ecNumber>
    </recommendedName>
</protein>
<organism evidence="5 6">
    <name type="scientific">Tegillarca granosa</name>
    <name type="common">Malaysian cockle</name>
    <name type="synonym">Anadara granosa</name>
    <dbReference type="NCBI Taxonomy" id="220873"/>
    <lineage>
        <taxon>Eukaryota</taxon>
        <taxon>Metazoa</taxon>
        <taxon>Spiralia</taxon>
        <taxon>Lophotrochozoa</taxon>
        <taxon>Mollusca</taxon>
        <taxon>Bivalvia</taxon>
        <taxon>Autobranchia</taxon>
        <taxon>Pteriomorphia</taxon>
        <taxon>Arcoida</taxon>
        <taxon>Arcoidea</taxon>
        <taxon>Arcidae</taxon>
        <taxon>Tegillarca</taxon>
    </lineage>
</organism>
<evidence type="ECO:0000256" key="2">
    <source>
        <dbReference type="ARBA" id="ARBA00022801"/>
    </source>
</evidence>
<comment type="similarity">
    <text evidence="1 3">Belongs to the type-B carboxylesterase/lipase family.</text>
</comment>